<organism evidence="1">
    <name type="scientific">Picea sitchensis</name>
    <name type="common">Sitka spruce</name>
    <name type="synonym">Pinus sitchensis</name>
    <dbReference type="NCBI Taxonomy" id="3332"/>
    <lineage>
        <taxon>Eukaryota</taxon>
        <taxon>Viridiplantae</taxon>
        <taxon>Streptophyta</taxon>
        <taxon>Embryophyta</taxon>
        <taxon>Tracheophyta</taxon>
        <taxon>Spermatophyta</taxon>
        <taxon>Pinopsida</taxon>
        <taxon>Pinidae</taxon>
        <taxon>Conifers I</taxon>
        <taxon>Pinales</taxon>
        <taxon>Pinaceae</taxon>
        <taxon>Picea</taxon>
    </lineage>
</organism>
<dbReference type="EMBL" id="EF084703">
    <property type="protein sequence ID" value="ABK24014.1"/>
    <property type="molecule type" value="mRNA"/>
</dbReference>
<protein>
    <submittedName>
        <fullName evidence="1">Uncharacterized protein</fullName>
    </submittedName>
</protein>
<dbReference type="AlphaFoldDB" id="A9NTQ3"/>
<accession>A9NTQ3</accession>
<reference evidence="1" key="1">
    <citation type="journal article" date="2008" name="BMC Genomics">
        <title>A conifer genomics resource of 200,000 spruce (Picea spp.) ESTs and 6,464 high-quality, sequence-finished full-length cDNAs for Sitka spruce (Picea sitchensis).</title>
        <authorList>
            <person name="Ralph S.G."/>
            <person name="Chun H.J."/>
            <person name="Kolosova N."/>
            <person name="Cooper D."/>
            <person name="Oddy C."/>
            <person name="Ritland C.E."/>
            <person name="Kirkpatrick R."/>
            <person name="Moore R."/>
            <person name="Barber S."/>
            <person name="Holt R.A."/>
            <person name="Jones S.J."/>
            <person name="Marra M.A."/>
            <person name="Douglas C.J."/>
            <person name="Ritland K."/>
            <person name="Bohlmann J."/>
        </authorList>
    </citation>
    <scope>NUCLEOTIDE SEQUENCE</scope>
    <source>
        <tissue evidence="1">Green portion of the leader tissue</tissue>
    </source>
</reference>
<sequence length="64" mass="7209">MLLRKLSRCLILYSGNCQFRGIVLSEGPFTLLPWVEGNRLERVWKPGAGFTKASGQPKWACLLT</sequence>
<name>A9NTQ3_PICSI</name>
<evidence type="ECO:0000313" key="1">
    <source>
        <dbReference type="EMBL" id="ABK24014.1"/>
    </source>
</evidence>
<proteinExistence type="evidence at transcript level"/>